<sequence length="275" mass="32764">MSFFSSSSKTDNKKPFSKKLVPFPPRPNKFSPLSPENKSTVSPFNKTPSSSPLGTQKIVLSTKTPYIINPNIERIQIHEDSKISKLNKKNFIFSLIIFLVEGKPFILILIRPENIIKPFFKNLALYVSLIVPIHMNEQLITIKLKFSSKSHSEKILEGYPAYPKYSYYAWSKAFLVRNFSHSWFIFFYLNFDYKYPKWFVNWYKFMGLIPKCLPDEVLNGFLKFKELFVQPIPEFEYLLQIFMLFKIPRIMSWTYNYQESKDIYPPWLNYQYRIK</sequence>
<protein>
    <submittedName>
        <fullName evidence="3">Uncharacterized protein</fullName>
    </submittedName>
</protein>
<accession>A0A9R1VIJ3</accession>
<keyword evidence="2" id="KW-0812">Transmembrane</keyword>
<keyword evidence="4" id="KW-1185">Reference proteome</keyword>
<proteinExistence type="predicted"/>
<dbReference type="AlphaFoldDB" id="A0A9R1VIJ3"/>
<feature type="region of interest" description="Disordered" evidence="1">
    <location>
        <begin position="1"/>
        <end position="52"/>
    </location>
</feature>
<dbReference type="Proteomes" id="UP000235145">
    <property type="component" value="Unassembled WGS sequence"/>
</dbReference>
<evidence type="ECO:0000313" key="4">
    <source>
        <dbReference type="Proteomes" id="UP000235145"/>
    </source>
</evidence>
<feature type="compositionally biased region" description="Polar residues" evidence="1">
    <location>
        <begin position="34"/>
        <end position="52"/>
    </location>
</feature>
<evidence type="ECO:0000256" key="2">
    <source>
        <dbReference type="SAM" id="Phobius"/>
    </source>
</evidence>
<organism evidence="3 4">
    <name type="scientific">Lactuca sativa</name>
    <name type="common">Garden lettuce</name>
    <dbReference type="NCBI Taxonomy" id="4236"/>
    <lineage>
        <taxon>Eukaryota</taxon>
        <taxon>Viridiplantae</taxon>
        <taxon>Streptophyta</taxon>
        <taxon>Embryophyta</taxon>
        <taxon>Tracheophyta</taxon>
        <taxon>Spermatophyta</taxon>
        <taxon>Magnoliopsida</taxon>
        <taxon>eudicotyledons</taxon>
        <taxon>Gunneridae</taxon>
        <taxon>Pentapetalae</taxon>
        <taxon>asterids</taxon>
        <taxon>campanulids</taxon>
        <taxon>Asterales</taxon>
        <taxon>Asteraceae</taxon>
        <taxon>Cichorioideae</taxon>
        <taxon>Cichorieae</taxon>
        <taxon>Lactucinae</taxon>
        <taxon>Lactuca</taxon>
    </lineage>
</organism>
<evidence type="ECO:0000256" key="1">
    <source>
        <dbReference type="SAM" id="MobiDB-lite"/>
    </source>
</evidence>
<gene>
    <name evidence="3" type="ORF">LSAT_V11C500246070</name>
</gene>
<dbReference type="EMBL" id="NBSK02000005">
    <property type="protein sequence ID" value="KAJ0205407.1"/>
    <property type="molecule type" value="Genomic_DNA"/>
</dbReference>
<name>A0A9R1VIJ3_LACSA</name>
<evidence type="ECO:0000313" key="3">
    <source>
        <dbReference type="EMBL" id="KAJ0205407.1"/>
    </source>
</evidence>
<keyword evidence="2" id="KW-0472">Membrane</keyword>
<dbReference type="PANTHER" id="PTHR48434:SF1">
    <property type="entry name" value="(RAPE) HYPOTHETICAL PROTEIN"/>
    <property type="match status" value="1"/>
</dbReference>
<reference evidence="3 4" key="1">
    <citation type="journal article" date="2017" name="Nat. Commun.">
        <title>Genome assembly with in vitro proximity ligation data and whole-genome triplication in lettuce.</title>
        <authorList>
            <person name="Reyes-Chin-Wo S."/>
            <person name="Wang Z."/>
            <person name="Yang X."/>
            <person name="Kozik A."/>
            <person name="Arikit S."/>
            <person name="Song C."/>
            <person name="Xia L."/>
            <person name="Froenicke L."/>
            <person name="Lavelle D.O."/>
            <person name="Truco M.J."/>
            <person name="Xia R."/>
            <person name="Zhu S."/>
            <person name="Xu C."/>
            <person name="Xu H."/>
            <person name="Xu X."/>
            <person name="Cox K."/>
            <person name="Korf I."/>
            <person name="Meyers B.C."/>
            <person name="Michelmore R.W."/>
        </authorList>
    </citation>
    <scope>NUCLEOTIDE SEQUENCE [LARGE SCALE GENOMIC DNA]</scope>
    <source>
        <strain evidence="4">cv. Salinas</strain>
        <tissue evidence="3">Seedlings</tissue>
    </source>
</reference>
<feature type="transmembrane region" description="Helical" evidence="2">
    <location>
        <begin position="91"/>
        <end position="111"/>
    </location>
</feature>
<keyword evidence="2" id="KW-1133">Transmembrane helix</keyword>
<comment type="caution">
    <text evidence="3">The sequence shown here is derived from an EMBL/GenBank/DDBJ whole genome shotgun (WGS) entry which is preliminary data.</text>
</comment>
<dbReference type="PANTHER" id="PTHR48434">
    <property type="entry name" value="(RAPE) HYPOTHETICAL PROTEIN"/>
    <property type="match status" value="1"/>
</dbReference>